<keyword evidence="1" id="KW-0732">Signal</keyword>
<evidence type="ECO:0000313" key="3">
    <source>
        <dbReference type="Proteomes" id="UP000184292"/>
    </source>
</evidence>
<sequence>MAQFGPPSGPFRRRATLAVALLAFPALAAAQTVSVEVSGLRSGAGIVYAALCTEAEFTQPSCAWTGSAPAAAGPVTVTIEGAPPGTYAVQVIHDENGNGTLDRSGFLPDEGMGFSRDAPMRMGPPRFADAAFELGPGGARVPLTLRYFR</sequence>
<protein>
    <submittedName>
        <fullName evidence="2">Uncharacterized conserved protein, DUF2141 family</fullName>
    </submittedName>
</protein>
<name>A0A1M6FVD9_9RHOB</name>
<reference evidence="2 3" key="1">
    <citation type="submission" date="2016-11" db="EMBL/GenBank/DDBJ databases">
        <authorList>
            <person name="Jaros S."/>
            <person name="Januszkiewicz K."/>
            <person name="Wedrychowicz H."/>
        </authorList>
    </citation>
    <scope>NUCLEOTIDE SEQUENCE [LARGE SCALE GENOMIC DNA]</scope>
    <source>
        <strain evidence="2 3">DSM 100565</strain>
    </source>
</reference>
<organism evidence="2 3">
    <name type="scientific">Wenxinia saemankumensis</name>
    <dbReference type="NCBI Taxonomy" id="1447782"/>
    <lineage>
        <taxon>Bacteria</taxon>
        <taxon>Pseudomonadati</taxon>
        <taxon>Pseudomonadota</taxon>
        <taxon>Alphaproteobacteria</taxon>
        <taxon>Rhodobacterales</taxon>
        <taxon>Roseobacteraceae</taxon>
        <taxon>Wenxinia</taxon>
    </lineage>
</organism>
<evidence type="ECO:0000313" key="2">
    <source>
        <dbReference type="EMBL" id="SHJ01676.1"/>
    </source>
</evidence>
<dbReference type="Pfam" id="PF09912">
    <property type="entry name" value="DUF2141"/>
    <property type="match status" value="1"/>
</dbReference>
<dbReference type="RefSeq" id="WP_073331870.1">
    <property type="nucleotide sequence ID" value="NZ_FQYO01000004.1"/>
</dbReference>
<feature type="chain" id="PRO_5012545177" evidence="1">
    <location>
        <begin position="29"/>
        <end position="149"/>
    </location>
</feature>
<dbReference type="Proteomes" id="UP000184292">
    <property type="component" value="Unassembled WGS sequence"/>
</dbReference>
<proteinExistence type="predicted"/>
<dbReference type="STRING" id="1447782.SAMN05444417_2524"/>
<accession>A0A1M6FVD9</accession>
<keyword evidence="3" id="KW-1185">Reference proteome</keyword>
<feature type="signal peptide" evidence="1">
    <location>
        <begin position="1"/>
        <end position="28"/>
    </location>
</feature>
<evidence type="ECO:0000256" key="1">
    <source>
        <dbReference type="SAM" id="SignalP"/>
    </source>
</evidence>
<dbReference type="EMBL" id="FQYO01000004">
    <property type="protein sequence ID" value="SHJ01676.1"/>
    <property type="molecule type" value="Genomic_DNA"/>
</dbReference>
<dbReference type="AlphaFoldDB" id="A0A1M6FVD9"/>
<gene>
    <name evidence="2" type="ORF">SAMN05444417_2524</name>
</gene>
<dbReference type="InterPro" id="IPR018673">
    <property type="entry name" value="DUF2141"/>
</dbReference>